<dbReference type="Proteomes" id="UP000013523">
    <property type="component" value="Chromosome"/>
</dbReference>
<sequence>MINSKSRKWSILIVVTLVAFITNLDSTIVVIGLPKIMEGLNITVVEGLLVITGYIISNSVFLLPAGKLADTLGTKPIFILGLIIFTVSTIFCGIANSGVTLIIFRLIQGAGAALSVSTATPTIVKNFPEEQLGFALGINATSWVIGSVAGPVVGGALISRFGWRSMFFITVPFLIICIAGAFLVMENTEVRIKAKIDWLGVLTFGLGLVSVMAALSIGQSSGWLSVPTIGLFIAAVLLWSAFVIIELRVENPLFDFNLLSYRNYTIGLIITLSYCIAYFSLPLLLTLYLESALKLSPMNAGMLIIPLSIPQLIMGPLGGKFADRFGALRMIVSGIAVLAVMSFTLGNLGPQLSVPALVIPLIIMSIANSIAWPSMAKTILSATPKDSVGSASGMYYTVLNVGRALSQTLVILIIEVSISPALVSKVIVGIGTLSNSNVKGDLIYSINFNLRVIGILFIICLILGLYLAISKEKSNAIKIKRVS</sequence>
<dbReference type="eggNOG" id="COG0477">
    <property type="taxonomic scope" value="Bacteria"/>
</dbReference>
<feature type="transmembrane region" description="Helical" evidence="8">
    <location>
        <begin position="295"/>
        <end position="314"/>
    </location>
</feature>
<feature type="transmembrane region" description="Helical" evidence="8">
    <location>
        <begin position="448"/>
        <end position="469"/>
    </location>
</feature>
<feature type="transmembrane region" description="Helical" evidence="8">
    <location>
        <begin position="326"/>
        <end position="346"/>
    </location>
</feature>
<feature type="transmembrane region" description="Helical" evidence="8">
    <location>
        <begin position="223"/>
        <end position="245"/>
    </location>
</feature>
<dbReference type="PANTHER" id="PTHR42718">
    <property type="entry name" value="MAJOR FACILITATOR SUPERFAMILY MULTIDRUG TRANSPORTER MFSC"/>
    <property type="match status" value="1"/>
</dbReference>
<dbReference type="Gene3D" id="1.20.1250.20">
    <property type="entry name" value="MFS general substrate transporter like domains"/>
    <property type="match status" value="1"/>
</dbReference>
<accession>R4K623</accession>
<evidence type="ECO:0000256" key="3">
    <source>
        <dbReference type="ARBA" id="ARBA00022448"/>
    </source>
</evidence>
<evidence type="ECO:0000313" key="10">
    <source>
        <dbReference type="EMBL" id="AGK98627.1"/>
    </source>
</evidence>
<dbReference type="SUPFAM" id="SSF103473">
    <property type="entry name" value="MFS general substrate transporter"/>
    <property type="match status" value="1"/>
</dbReference>
<comment type="similarity">
    <text evidence="2">Belongs to the major facilitator superfamily. EmrB family.</text>
</comment>
<feature type="transmembrane region" description="Helical" evidence="8">
    <location>
        <begin position="165"/>
        <end position="184"/>
    </location>
</feature>
<protein>
    <submittedName>
        <fullName evidence="10">Drug resistance transporter, EmrB/QacA subfamily</fullName>
    </submittedName>
</protein>
<feature type="transmembrane region" description="Helical" evidence="8">
    <location>
        <begin position="409"/>
        <end position="428"/>
    </location>
</feature>
<dbReference type="STRING" id="86416.Clopa_3874"/>
<dbReference type="OrthoDB" id="1679175at2"/>
<evidence type="ECO:0000256" key="2">
    <source>
        <dbReference type="ARBA" id="ARBA00008537"/>
    </source>
</evidence>
<dbReference type="PRINTS" id="PR01036">
    <property type="entry name" value="TCRTETB"/>
</dbReference>
<name>R4K623_CLOPA</name>
<feature type="domain" description="Major facilitator superfamily (MFS) profile" evidence="9">
    <location>
        <begin position="11"/>
        <end position="472"/>
    </location>
</feature>
<dbReference type="InterPro" id="IPR011701">
    <property type="entry name" value="MFS"/>
</dbReference>
<keyword evidence="3" id="KW-0813">Transport</keyword>
<reference evidence="10 11" key="1">
    <citation type="submission" date="2012-01" db="EMBL/GenBank/DDBJ databases">
        <title>Complete sequence of chromosome of Clostridium pasteurianum BC1.</title>
        <authorList>
            <consortium name="US DOE Joint Genome Institute"/>
            <person name="Lucas S."/>
            <person name="Han J."/>
            <person name="Lapidus A."/>
            <person name="Cheng J.-F."/>
            <person name="Goodwin L."/>
            <person name="Pitluck S."/>
            <person name="Peters L."/>
            <person name="Mikhailova N."/>
            <person name="Teshima H."/>
            <person name="Detter J.C."/>
            <person name="Han C."/>
            <person name="Tapia R."/>
            <person name="Land M."/>
            <person name="Hauser L."/>
            <person name="Kyrpides N."/>
            <person name="Ivanova N."/>
            <person name="Pagani I."/>
            <person name="Dunn J."/>
            <person name="Taghavi S."/>
            <person name="Francis A."/>
            <person name="van der Lelie D."/>
            <person name="Woyke T."/>
        </authorList>
    </citation>
    <scope>NUCLEOTIDE SEQUENCE [LARGE SCALE GENOMIC DNA]</scope>
    <source>
        <strain evidence="10 11">BC1</strain>
    </source>
</reference>
<dbReference type="PANTHER" id="PTHR42718:SF9">
    <property type="entry name" value="MAJOR FACILITATOR SUPERFAMILY MULTIDRUG TRANSPORTER MFSC"/>
    <property type="match status" value="1"/>
</dbReference>
<proteinExistence type="inferred from homology"/>
<dbReference type="GO" id="GO:0005886">
    <property type="term" value="C:plasma membrane"/>
    <property type="evidence" value="ECO:0007669"/>
    <property type="project" value="UniProtKB-SubCell"/>
</dbReference>
<evidence type="ECO:0000256" key="1">
    <source>
        <dbReference type="ARBA" id="ARBA00004651"/>
    </source>
</evidence>
<dbReference type="NCBIfam" id="TIGR00711">
    <property type="entry name" value="efflux_EmrB"/>
    <property type="match status" value="1"/>
</dbReference>
<evidence type="ECO:0000256" key="6">
    <source>
        <dbReference type="ARBA" id="ARBA00022989"/>
    </source>
</evidence>
<dbReference type="KEGG" id="cpas:Clopa_3874"/>
<gene>
    <name evidence="10" type="ORF">Clopa_3874</name>
</gene>
<feature type="transmembrane region" description="Helical" evidence="8">
    <location>
        <begin position="266"/>
        <end position="289"/>
    </location>
</feature>
<dbReference type="GO" id="GO:0022857">
    <property type="term" value="F:transmembrane transporter activity"/>
    <property type="evidence" value="ECO:0007669"/>
    <property type="project" value="InterPro"/>
</dbReference>
<evidence type="ECO:0000256" key="5">
    <source>
        <dbReference type="ARBA" id="ARBA00022692"/>
    </source>
</evidence>
<dbReference type="InterPro" id="IPR036259">
    <property type="entry name" value="MFS_trans_sf"/>
</dbReference>
<dbReference type="EMBL" id="CP003261">
    <property type="protein sequence ID" value="AGK98627.1"/>
    <property type="molecule type" value="Genomic_DNA"/>
</dbReference>
<dbReference type="PATRIC" id="fig|86416.3.peg.3871"/>
<feature type="transmembrane region" description="Helical" evidence="8">
    <location>
        <begin position="102"/>
        <end position="124"/>
    </location>
</feature>
<evidence type="ECO:0000259" key="9">
    <source>
        <dbReference type="PROSITE" id="PS50850"/>
    </source>
</evidence>
<keyword evidence="11" id="KW-1185">Reference proteome</keyword>
<feature type="transmembrane region" description="Helical" evidence="8">
    <location>
        <begin position="136"/>
        <end position="159"/>
    </location>
</feature>
<evidence type="ECO:0000313" key="11">
    <source>
        <dbReference type="Proteomes" id="UP000013523"/>
    </source>
</evidence>
<organism evidence="10 11">
    <name type="scientific">Clostridium pasteurianum BC1</name>
    <dbReference type="NCBI Taxonomy" id="86416"/>
    <lineage>
        <taxon>Bacteria</taxon>
        <taxon>Bacillati</taxon>
        <taxon>Bacillota</taxon>
        <taxon>Clostridia</taxon>
        <taxon>Eubacteriales</taxon>
        <taxon>Clostridiaceae</taxon>
        <taxon>Clostridium</taxon>
    </lineage>
</organism>
<evidence type="ECO:0000256" key="8">
    <source>
        <dbReference type="SAM" id="Phobius"/>
    </source>
</evidence>
<comment type="subcellular location">
    <subcellularLocation>
        <location evidence="1">Cell membrane</location>
        <topology evidence="1">Multi-pass membrane protein</topology>
    </subcellularLocation>
</comment>
<keyword evidence="6 8" id="KW-1133">Transmembrane helix</keyword>
<dbReference type="InterPro" id="IPR004638">
    <property type="entry name" value="EmrB-like"/>
</dbReference>
<dbReference type="PROSITE" id="PS50850">
    <property type="entry name" value="MFS"/>
    <property type="match status" value="1"/>
</dbReference>
<keyword evidence="5 8" id="KW-0812">Transmembrane</keyword>
<keyword evidence="7 8" id="KW-0472">Membrane</keyword>
<dbReference type="HOGENOM" id="CLU_000960_28_3_9"/>
<feature type="transmembrane region" description="Helical" evidence="8">
    <location>
        <begin position="352"/>
        <end position="372"/>
    </location>
</feature>
<keyword evidence="4" id="KW-1003">Cell membrane</keyword>
<feature type="transmembrane region" description="Helical" evidence="8">
    <location>
        <begin position="42"/>
        <end position="65"/>
    </location>
</feature>
<dbReference type="Pfam" id="PF07690">
    <property type="entry name" value="MFS_1"/>
    <property type="match status" value="1"/>
</dbReference>
<evidence type="ECO:0000256" key="4">
    <source>
        <dbReference type="ARBA" id="ARBA00022475"/>
    </source>
</evidence>
<feature type="transmembrane region" description="Helical" evidence="8">
    <location>
        <begin position="77"/>
        <end position="96"/>
    </location>
</feature>
<feature type="transmembrane region" description="Helical" evidence="8">
    <location>
        <begin position="196"/>
        <end position="217"/>
    </location>
</feature>
<dbReference type="InterPro" id="IPR020846">
    <property type="entry name" value="MFS_dom"/>
</dbReference>
<dbReference type="AlphaFoldDB" id="R4K623"/>
<evidence type="ECO:0000256" key="7">
    <source>
        <dbReference type="ARBA" id="ARBA00023136"/>
    </source>
</evidence>
<dbReference type="RefSeq" id="WP_015616902.1">
    <property type="nucleotide sequence ID" value="NC_021182.1"/>
</dbReference>
<dbReference type="Gene3D" id="1.20.1720.10">
    <property type="entry name" value="Multidrug resistance protein D"/>
    <property type="match status" value="1"/>
</dbReference>